<evidence type="ECO:0000256" key="5">
    <source>
        <dbReference type="ARBA" id="ARBA00041213"/>
    </source>
</evidence>
<evidence type="ECO:0000313" key="7">
    <source>
        <dbReference type="EMBL" id="KAK7822779.1"/>
    </source>
</evidence>
<dbReference type="InterPro" id="IPR000988">
    <property type="entry name" value="Ribosomal_eL24-rel_N"/>
</dbReference>
<dbReference type="InterPro" id="IPR056366">
    <property type="entry name" value="Ribosomal_eL24"/>
</dbReference>
<dbReference type="InterPro" id="IPR038630">
    <property type="entry name" value="L24e/L24_sf"/>
</dbReference>
<evidence type="ECO:0000256" key="3">
    <source>
        <dbReference type="ARBA" id="ARBA00023274"/>
    </source>
</evidence>
<keyword evidence="3" id="KW-0687">Ribonucleoprotein</keyword>
<evidence type="ECO:0000256" key="1">
    <source>
        <dbReference type="ARBA" id="ARBA00005647"/>
    </source>
</evidence>
<dbReference type="Gene3D" id="2.30.170.20">
    <property type="entry name" value="Ribosomal protein L24e"/>
    <property type="match status" value="1"/>
</dbReference>
<dbReference type="SUPFAM" id="SSF57716">
    <property type="entry name" value="Glucocorticoid receptor-like (DNA-binding domain)"/>
    <property type="match status" value="1"/>
</dbReference>
<comment type="caution">
    <text evidence="7">The sequence shown here is derived from an EMBL/GenBank/DDBJ whole genome shotgun (WGS) entry which is preliminary data.</text>
</comment>
<dbReference type="Proteomes" id="UP001488838">
    <property type="component" value="Unassembled WGS sequence"/>
</dbReference>
<dbReference type="Pfam" id="PF01246">
    <property type="entry name" value="Ribosomal_L24e"/>
    <property type="match status" value="1"/>
</dbReference>
<gene>
    <name evidence="7" type="ORF">U0070_022718</name>
</gene>
<name>A0AAW0J8W9_MYOGA</name>
<dbReference type="EMBL" id="JBBHLL010000056">
    <property type="protein sequence ID" value="KAK7822779.1"/>
    <property type="molecule type" value="Genomic_DNA"/>
</dbReference>
<evidence type="ECO:0000256" key="2">
    <source>
        <dbReference type="ARBA" id="ARBA00022980"/>
    </source>
</evidence>
<dbReference type="GO" id="GO:0002181">
    <property type="term" value="P:cytoplasmic translation"/>
    <property type="evidence" value="ECO:0007669"/>
    <property type="project" value="TreeGrafter"/>
</dbReference>
<reference evidence="7 8" key="1">
    <citation type="journal article" date="2023" name="bioRxiv">
        <title>Conserved and derived expression patterns and positive selection on dental genes reveal complex evolutionary context of ever-growing rodent molars.</title>
        <authorList>
            <person name="Calamari Z.T."/>
            <person name="Song A."/>
            <person name="Cohen E."/>
            <person name="Akter M."/>
            <person name="Roy R.D."/>
            <person name="Hallikas O."/>
            <person name="Christensen M.M."/>
            <person name="Li P."/>
            <person name="Marangoni P."/>
            <person name="Jernvall J."/>
            <person name="Klein O.D."/>
        </authorList>
    </citation>
    <scope>NUCLEOTIDE SEQUENCE [LARGE SCALE GENOMIC DNA]</scope>
    <source>
        <strain evidence="7">V071</strain>
    </source>
</reference>
<dbReference type="PANTHER" id="PTHR10792:SF1">
    <property type="entry name" value="RIBOSOMAL PROTEIN L24"/>
    <property type="match status" value="1"/>
</dbReference>
<dbReference type="GO" id="GO:0003729">
    <property type="term" value="F:mRNA binding"/>
    <property type="evidence" value="ECO:0007669"/>
    <property type="project" value="TreeGrafter"/>
</dbReference>
<dbReference type="GO" id="GO:0022625">
    <property type="term" value="C:cytosolic large ribosomal subunit"/>
    <property type="evidence" value="ECO:0007669"/>
    <property type="project" value="TreeGrafter"/>
</dbReference>
<protein>
    <recommendedName>
        <fullName evidence="4">Large ribosomal subunit protein eL24</fullName>
    </recommendedName>
    <alternativeName>
        <fullName evidence="5">60S ribosomal protein L24</fullName>
    </alternativeName>
</protein>
<dbReference type="GO" id="GO:0003735">
    <property type="term" value="F:structural constituent of ribosome"/>
    <property type="evidence" value="ECO:0007669"/>
    <property type="project" value="InterPro"/>
</dbReference>
<keyword evidence="8" id="KW-1185">Reference proteome</keyword>
<proteinExistence type="inferred from homology"/>
<organism evidence="7 8">
    <name type="scientific">Myodes glareolus</name>
    <name type="common">Bank vole</name>
    <name type="synonym">Clethrionomys glareolus</name>
    <dbReference type="NCBI Taxonomy" id="447135"/>
    <lineage>
        <taxon>Eukaryota</taxon>
        <taxon>Metazoa</taxon>
        <taxon>Chordata</taxon>
        <taxon>Craniata</taxon>
        <taxon>Vertebrata</taxon>
        <taxon>Euteleostomi</taxon>
        <taxon>Mammalia</taxon>
        <taxon>Eutheria</taxon>
        <taxon>Euarchontoglires</taxon>
        <taxon>Glires</taxon>
        <taxon>Rodentia</taxon>
        <taxon>Myomorpha</taxon>
        <taxon>Muroidea</taxon>
        <taxon>Cricetidae</taxon>
        <taxon>Arvicolinae</taxon>
        <taxon>Myodes</taxon>
    </lineage>
</organism>
<feature type="domain" description="Large ribosomal subunit protein eL24-related N-terminal" evidence="6">
    <location>
        <begin position="1"/>
        <end position="63"/>
    </location>
</feature>
<accession>A0AAW0J8W9</accession>
<comment type="similarity">
    <text evidence="1">Belongs to the eukaryotic ribosomal protein eL24 family.</text>
</comment>
<dbReference type="PANTHER" id="PTHR10792">
    <property type="entry name" value="60S RIBOSOMAL PROTEIN L24"/>
    <property type="match status" value="1"/>
</dbReference>
<evidence type="ECO:0000313" key="8">
    <source>
        <dbReference type="Proteomes" id="UP001488838"/>
    </source>
</evidence>
<evidence type="ECO:0000259" key="6">
    <source>
        <dbReference type="Pfam" id="PF01246"/>
    </source>
</evidence>
<dbReference type="AlphaFoldDB" id="A0AAW0J8W9"/>
<evidence type="ECO:0000256" key="4">
    <source>
        <dbReference type="ARBA" id="ARBA00040612"/>
    </source>
</evidence>
<sequence length="91" mass="10636">MKVELCSVNGYKIYPRHGQSYARAYKKVCQLVNVKYKSSFPANGNPRQISWTVFYRRKQKKNSLKKFQRKVPAMQSNSKGPSFVHLFGYRG</sequence>
<keyword evidence="2" id="KW-0689">Ribosomal protein</keyword>